<protein>
    <submittedName>
        <fullName evidence="2">YfaZ</fullName>
    </submittedName>
</protein>
<keyword evidence="3" id="KW-1185">Reference proteome</keyword>
<gene>
    <name evidence="2" type="ORF">EC847_106123</name>
</gene>
<keyword evidence="1" id="KW-0732">Signal</keyword>
<dbReference type="InterPro" id="IPR011250">
    <property type="entry name" value="OMP/PagP_B-barrel"/>
</dbReference>
<dbReference type="SUPFAM" id="SSF56925">
    <property type="entry name" value="OMPA-like"/>
    <property type="match status" value="1"/>
</dbReference>
<reference evidence="2 3" key="1">
    <citation type="submission" date="2019-03" db="EMBL/GenBank/DDBJ databases">
        <title>Genomic analyses of the natural microbiome of Caenorhabditis elegans.</title>
        <authorList>
            <person name="Samuel B."/>
        </authorList>
    </citation>
    <scope>NUCLEOTIDE SEQUENCE [LARGE SCALE GENOMIC DNA]</scope>
    <source>
        <strain evidence="2 3">BIGb0156</strain>
    </source>
</reference>
<sequence>MRMFKLKAALLVAALGTAAAANASINLHGEAGEEFTNLSASFGANDPGLTFNGNWAHSDDDGDVAGLGMGFNLPLGPVLFTLGGKALYLNPNDGDEGYAVAVGGGAQVPLGDFITVFGDYYYSPDSLSSGVDDYMEANAGVRVRVIKSVSIEGGYRYIDMDGKNGNRDNKLADGAYAGVSFSF</sequence>
<feature type="chain" id="PRO_5020476454" evidence="1">
    <location>
        <begin position="24"/>
        <end position="183"/>
    </location>
</feature>
<comment type="caution">
    <text evidence="2">The sequence shown here is derived from an EMBL/GenBank/DDBJ whole genome shotgun (WGS) entry which is preliminary data.</text>
</comment>
<organism evidence="2 3">
    <name type="scientific">Scandinavium goeteborgense</name>
    <dbReference type="NCBI Taxonomy" id="1851514"/>
    <lineage>
        <taxon>Bacteria</taxon>
        <taxon>Pseudomonadati</taxon>
        <taxon>Pseudomonadota</taxon>
        <taxon>Gammaproteobacteria</taxon>
        <taxon>Enterobacterales</taxon>
        <taxon>Enterobacteriaceae</taxon>
        <taxon>Scandinavium</taxon>
    </lineage>
</organism>
<evidence type="ECO:0000256" key="1">
    <source>
        <dbReference type="SAM" id="SignalP"/>
    </source>
</evidence>
<feature type="signal peptide" evidence="1">
    <location>
        <begin position="1"/>
        <end position="23"/>
    </location>
</feature>
<dbReference type="Gene3D" id="2.40.160.20">
    <property type="match status" value="1"/>
</dbReference>
<evidence type="ECO:0000313" key="2">
    <source>
        <dbReference type="EMBL" id="TDN58182.1"/>
    </source>
</evidence>
<accession>A0A4R6EJD8</accession>
<dbReference type="EMBL" id="SNVX01000006">
    <property type="protein sequence ID" value="TDN58182.1"/>
    <property type="molecule type" value="Genomic_DNA"/>
</dbReference>
<dbReference type="Proteomes" id="UP000295530">
    <property type="component" value="Unassembled WGS sequence"/>
</dbReference>
<proteinExistence type="predicted"/>
<evidence type="ECO:0000313" key="3">
    <source>
        <dbReference type="Proteomes" id="UP000295530"/>
    </source>
</evidence>
<dbReference type="Pfam" id="PF07437">
    <property type="entry name" value="YfaZ"/>
    <property type="match status" value="1"/>
</dbReference>
<dbReference type="InterPro" id="IPR009998">
    <property type="entry name" value="YfaZ"/>
</dbReference>
<dbReference type="RefSeq" id="WP_125352445.1">
    <property type="nucleotide sequence ID" value="NZ_CP054058.1"/>
</dbReference>
<dbReference type="AlphaFoldDB" id="A0A4R6EJD8"/>
<dbReference type="OrthoDB" id="6506259at2"/>
<name>A0A4R6EJD8_SCAGO</name>